<reference evidence="9 10" key="1">
    <citation type="submission" date="2023-07" db="EMBL/GenBank/DDBJ databases">
        <title>Sorghum-associated microbial communities from plants grown in Nebraska, USA.</title>
        <authorList>
            <person name="Schachtman D."/>
        </authorList>
    </citation>
    <scope>NUCLEOTIDE SEQUENCE [LARGE SCALE GENOMIC DNA]</scope>
    <source>
        <strain evidence="9 10">DS1001</strain>
    </source>
</reference>
<sequence>MERIVPPNGDTAGPSRPQSFTGRMSVLWTDALGRASIRAVQTLAVLALAWTVVTAAVRVPLVTIPVLVALILASAMAPAVRWLAARGWPRALAVLSSFLLILAIAAGVVGGIIALVRQEASVLAARAEAGIGQLQQFVTTGPVALTNDQIGAARAEFQKFLAGGTLGADALTGLRTAGEIAAGTVLTAVILFFFLKDGEKIRAFLIGFLPGRRQGKAHLAADRSIVVLGGYVRGTLVIAAIDAVIVLIGLLVLRVPLAVPLAAVVFLGGFIPIIGATTAGSLAVLVALVENGPVPALIVLVLLVAANQFEHHILQPLFMGRVLRIHGLVIILALAAGATLAGVIGALLAVPLTAVGWTVYKTLAEGDAPGPEPVAPDGSRPAGS</sequence>
<evidence type="ECO:0000256" key="2">
    <source>
        <dbReference type="ARBA" id="ARBA00009773"/>
    </source>
</evidence>
<evidence type="ECO:0000256" key="3">
    <source>
        <dbReference type="ARBA" id="ARBA00022448"/>
    </source>
</evidence>
<keyword evidence="7 8" id="KW-0472">Membrane</keyword>
<feature type="transmembrane region" description="Helical" evidence="8">
    <location>
        <begin position="91"/>
        <end position="116"/>
    </location>
</feature>
<feature type="transmembrane region" description="Helical" evidence="8">
    <location>
        <begin position="39"/>
        <end position="57"/>
    </location>
</feature>
<comment type="subcellular location">
    <subcellularLocation>
        <location evidence="1">Cell membrane</location>
        <topology evidence="1">Multi-pass membrane protein</topology>
    </subcellularLocation>
</comment>
<dbReference type="PANTHER" id="PTHR21716">
    <property type="entry name" value="TRANSMEMBRANE PROTEIN"/>
    <property type="match status" value="1"/>
</dbReference>
<keyword evidence="4" id="KW-1003">Cell membrane</keyword>
<keyword evidence="3" id="KW-0813">Transport</keyword>
<evidence type="ECO:0000256" key="5">
    <source>
        <dbReference type="ARBA" id="ARBA00022692"/>
    </source>
</evidence>
<evidence type="ECO:0000256" key="8">
    <source>
        <dbReference type="SAM" id="Phobius"/>
    </source>
</evidence>
<feature type="transmembrane region" description="Helical" evidence="8">
    <location>
        <begin position="225"/>
        <end position="251"/>
    </location>
</feature>
<dbReference type="RefSeq" id="WP_307356359.1">
    <property type="nucleotide sequence ID" value="NZ_JAUSTB010000001.1"/>
</dbReference>
<accession>A0AAJ1SPG7</accession>
<evidence type="ECO:0000313" key="9">
    <source>
        <dbReference type="EMBL" id="MDQ0144256.1"/>
    </source>
</evidence>
<dbReference type="Proteomes" id="UP001239267">
    <property type="component" value="Unassembled WGS sequence"/>
</dbReference>
<name>A0AAJ1SPG7_9MICC</name>
<comment type="similarity">
    <text evidence="2">Belongs to the autoinducer-2 exporter (AI-2E) (TC 2.A.86) family.</text>
</comment>
<gene>
    <name evidence="9" type="ORF">J2T23_000130</name>
</gene>
<proteinExistence type="inferred from homology"/>
<organism evidence="9 10">
    <name type="scientific">Pseudarthrobacter niigatensis</name>
    <dbReference type="NCBI Taxonomy" id="369935"/>
    <lineage>
        <taxon>Bacteria</taxon>
        <taxon>Bacillati</taxon>
        <taxon>Actinomycetota</taxon>
        <taxon>Actinomycetes</taxon>
        <taxon>Micrococcales</taxon>
        <taxon>Micrococcaceae</taxon>
        <taxon>Pseudarthrobacter</taxon>
    </lineage>
</organism>
<evidence type="ECO:0000256" key="6">
    <source>
        <dbReference type="ARBA" id="ARBA00022989"/>
    </source>
</evidence>
<dbReference type="PANTHER" id="PTHR21716:SF53">
    <property type="entry name" value="PERMEASE PERM-RELATED"/>
    <property type="match status" value="1"/>
</dbReference>
<keyword evidence="10" id="KW-1185">Reference proteome</keyword>
<comment type="caution">
    <text evidence="9">The sequence shown here is derived from an EMBL/GenBank/DDBJ whole genome shotgun (WGS) entry which is preliminary data.</text>
</comment>
<dbReference type="GO" id="GO:0005886">
    <property type="term" value="C:plasma membrane"/>
    <property type="evidence" value="ECO:0007669"/>
    <property type="project" value="UniProtKB-SubCell"/>
</dbReference>
<feature type="transmembrane region" description="Helical" evidence="8">
    <location>
        <begin position="325"/>
        <end position="350"/>
    </location>
</feature>
<dbReference type="AlphaFoldDB" id="A0AAJ1SPG7"/>
<dbReference type="EMBL" id="JAUSTB010000001">
    <property type="protein sequence ID" value="MDQ0144256.1"/>
    <property type="molecule type" value="Genomic_DNA"/>
</dbReference>
<dbReference type="Pfam" id="PF01594">
    <property type="entry name" value="AI-2E_transport"/>
    <property type="match status" value="1"/>
</dbReference>
<evidence type="ECO:0000256" key="1">
    <source>
        <dbReference type="ARBA" id="ARBA00004651"/>
    </source>
</evidence>
<evidence type="ECO:0000256" key="4">
    <source>
        <dbReference type="ARBA" id="ARBA00022475"/>
    </source>
</evidence>
<keyword evidence="6 8" id="KW-1133">Transmembrane helix</keyword>
<dbReference type="InterPro" id="IPR002549">
    <property type="entry name" value="AI-2E-like"/>
</dbReference>
<feature type="transmembrane region" description="Helical" evidence="8">
    <location>
        <begin position="176"/>
        <end position="195"/>
    </location>
</feature>
<dbReference type="GO" id="GO:0055085">
    <property type="term" value="P:transmembrane transport"/>
    <property type="evidence" value="ECO:0007669"/>
    <property type="project" value="TreeGrafter"/>
</dbReference>
<evidence type="ECO:0000313" key="10">
    <source>
        <dbReference type="Proteomes" id="UP001239267"/>
    </source>
</evidence>
<protein>
    <submittedName>
        <fullName evidence="9">PurR-regulated permease PerM</fullName>
    </submittedName>
</protein>
<keyword evidence="5 8" id="KW-0812">Transmembrane</keyword>
<feature type="transmembrane region" description="Helical" evidence="8">
    <location>
        <begin position="63"/>
        <end position="84"/>
    </location>
</feature>
<evidence type="ECO:0000256" key="7">
    <source>
        <dbReference type="ARBA" id="ARBA00023136"/>
    </source>
</evidence>
<feature type="transmembrane region" description="Helical" evidence="8">
    <location>
        <begin position="282"/>
        <end position="305"/>
    </location>
</feature>
<feature type="transmembrane region" description="Helical" evidence="8">
    <location>
        <begin position="257"/>
        <end position="275"/>
    </location>
</feature>